<dbReference type="AlphaFoldDB" id="A0A0D5NND5"/>
<organism evidence="2 3">
    <name type="scientific">Paenibacillus beijingensis</name>
    <dbReference type="NCBI Taxonomy" id="1126833"/>
    <lineage>
        <taxon>Bacteria</taxon>
        <taxon>Bacillati</taxon>
        <taxon>Bacillota</taxon>
        <taxon>Bacilli</taxon>
        <taxon>Bacillales</taxon>
        <taxon>Paenibacillaceae</taxon>
        <taxon>Paenibacillus</taxon>
    </lineage>
</organism>
<accession>A0A0D5NND5</accession>
<keyword evidence="1" id="KW-0812">Transmembrane</keyword>
<dbReference type="Proteomes" id="UP000032633">
    <property type="component" value="Chromosome"/>
</dbReference>
<evidence type="ECO:0000313" key="2">
    <source>
        <dbReference type="EMBL" id="AJY76650.1"/>
    </source>
</evidence>
<dbReference type="PATRIC" id="fig|1126833.4.peg.4680"/>
<reference evidence="3" key="2">
    <citation type="submission" date="2015-03" db="EMBL/GenBank/DDBJ databases">
        <title>Genome sequence of Paenibacillus beijingensis strain DSM 24997T.</title>
        <authorList>
            <person name="Kwak Y."/>
            <person name="Shin J.-H."/>
        </authorList>
    </citation>
    <scope>NUCLEOTIDE SEQUENCE [LARGE SCALE GENOMIC DNA]</scope>
    <source>
        <strain evidence="3">DSM 24997</strain>
    </source>
</reference>
<keyword evidence="1" id="KW-0472">Membrane</keyword>
<evidence type="ECO:0000256" key="1">
    <source>
        <dbReference type="SAM" id="Phobius"/>
    </source>
</evidence>
<proteinExistence type="predicted"/>
<feature type="transmembrane region" description="Helical" evidence="1">
    <location>
        <begin position="33"/>
        <end position="53"/>
    </location>
</feature>
<feature type="transmembrane region" description="Helical" evidence="1">
    <location>
        <begin position="92"/>
        <end position="114"/>
    </location>
</feature>
<gene>
    <name evidence="2" type="ORF">VN24_21315</name>
</gene>
<dbReference type="EMBL" id="CP011058">
    <property type="protein sequence ID" value="AJY76650.1"/>
    <property type="molecule type" value="Genomic_DNA"/>
</dbReference>
<sequence length="119" mass="13959">MQEASYPLPFLRPKCAGYNRKDVPEDMTTPNRRPVFCAILWSLLFALMSFYWAGGGEQHFVQLVWLTGAVKLLHMIQVLNLSIGHYAAWWRFLFWEPFWMLGGLLYMLSGLNFARRLKN</sequence>
<dbReference type="RefSeq" id="WP_045672075.1">
    <property type="nucleotide sequence ID" value="NZ_CP011058.1"/>
</dbReference>
<keyword evidence="1" id="KW-1133">Transmembrane helix</keyword>
<dbReference type="HOGENOM" id="CLU_2059046_0_0_9"/>
<protein>
    <submittedName>
        <fullName evidence="2">Uncharacterized protein</fullName>
    </submittedName>
</protein>
<keyword evidence="3" id="KW-1185">Reference proteome</keyword>
<reference evidence="2 3" key="1">
    <citation type="journal article" date="2015" name="J. Biotechnol.">
        <title>Complete genome sequence of Paenibacillus beijingensis 7188(T) (=DSM 24997(T)), a novel rhizobacterium from jujube garden soil.</title>
        <authorList>
            <person name="Kwak Y."/>
            <person name="Shin J.H."/>
        </authorList>
    </citation>
    <scope>NUCLEOTIDE SEQUENCE [LARGE SCALE GENOMIC DNA]</scope>
    <source>
        <strain evidence="2 3">DSM 24997</strain>
    </source>
</reference>
<dbReference type="KEGG" id="pbj:VN24_21315"/>
<name>A0A0D5NND5_9BACL</name>
<evidence type="ECO:0000313" key="3">
    <source>
        <dbReference type="Proteomes" id="UP000032633"/>
    </source>
</evidence>